<feature type="region of interest" description="Disordered" evidence="1">
    <location>
        <begin position="1"/>
        <end position="74"/>
    </location>
</feature>
<dbReference type="InterPro" id="IPR054448">
    <property type="entry name" value="HTH_put_ascomycetes"/>
</dbReference>
<comment type="caution">
    <text evidence="3">The sequence shown here is derived from an EMBL/GenBank/DDBJ whole genome shotgun (WGS) entry which is preliminary data.</text>
</comment>
<feature type="domain" description="Helix-turn-helix" evidence="2">
    <location>
        <begin position="166"/>
        <end position="209"/>
    </location>
</feature>
<dbReference type="RefSeq" id="XP_062641185.1">
    <property type="nucleotide sequence ID" value="XM_062779118.1"/>
</dbReference>
<dbReference type="Proteomes" id="UP001302676">
    <property type="component" value="Unassembled WGS sequence"/>
</dbReference>
<evidence type="ECO:0000313" key="3">
    <source>
        <dbReference type="EMBL" id="KAK4147814.1"/>
    </source>
</evidence>
<evidence type="ECO:0000313" key="4">
    <source>
        <dbReference type="Proteomes" id="UP001302676"/>
    </source>
</evidence>
<dbReference type="Pfam" id="PF22943">
    <property type="entry name" value="HTH_68"/>
    <property type="match status" value="1"/>
</dbReference>
<gene>
    <name evidence="3" type="ORF">C8A04DRAFT_24368</name>
</gene>
<sequence>MGSSGSKTAQNAIRKFPVRAPGSSPAAVRAPSGAATSNPQPVATPATESKPRARPQASYTKDDAILADSIDPNRPEFSVDFANRLQQMGIVQPNPTYSPSSIASPFPAAFTTRQNQAQQTSPQTPQFPSPSSNTTLGALEVRRALEARAKQELERMGKPGDEGREFLDIGTVEQVILLRQNGTPAKDIEARLRLKPGLVARLGVQGVVTLAT</sequence>
<evidence type="ECO:0000259" key="2">
    <source>
        <dbReference type="Pfam" id="PF22943"/>
    </source>
</evidence>
<proteinExistence type="predicted"/>
<feature type="compositionally biased region" description="Polar residues" evidence="1">
    <location>
        <begin position="1"/>
        <end position="11"/>
    </location>
</feature>
<evidence type="ECO:0000256" key="1">
    <source>
        <dbReference type="SAM" id="MobiDB-lite"/>
    </source>
</evidence>
<reference evidence="3" key="1">
    <citation type="journal article" date="2023" name="Mol. Phylogenet. Evol.">
        <title>Genome-scale phylogeny and comparative genomics of the fungal order Sordariales.</title>
        <authorList>
            <person name="Hensen N."/>
            <person name="Bonometti L."/>
            <person name="Westerberg I."/>
            <person name="Brannstrom I.O."/>
            <person name="Guillou S."/>
            <person name="Cros-Aarteil S."/>
            <person name="Calhoun S."/>
            <person name="Haridas S."/>
            <person name="Kuo A."/>
            <person name="Mondo S."/>
            <person name="Pangilinan J."/>
            <person name="Riley R."/>
            <person name="LaButti K."/>
            <person name="Andreopoulos B."/>
            <person name="Lipzen A."/>
            <person name="Chen C."/>
            <person name="Yan M."/>
            <person name="Daum C."/>
            <person name="Ng V."/>
            <person name="Clum A."/>
            <person name="Steindorff A."/>
            <person name="Ohm R.A."/>
            <person name="Martin F."/>
            <person name="Silar P."/>
            <person name="Natvig D.O."/>
            <person name="Lalanne C."/>
            <person name="Gautier V."/>
            <person name="Ament-Velasquez S.L."/>
            <person name="Kruys A."/>
            <person name="Hutchinson M.I."/>
            <person name="Powell A.J."/>
            <person name="Barry K."/>
            <person name="Miller A.N."/>
            <person name="Grigoriev I.V."/>
            <person name="Debuchy R."/>
            <person name="Gladieux P."/>
            <person name="Hiltunen Thoren M."/>
            <person name="Johannesson H."/>
        </authorList>
    </citation>
    <scope>NUCLEOTIDE SEQUENCE</scope>
    <source>
        <strain evidence="3">CBS 141.50</strain>
    </source>
</reference>
<accession>A0AAN6VB28</accession>
<protein>
    <recommendedName>
        <fullName evidence="2">Helix-turn-helix domain-containing protein</fullName>
    </recommendedName>
</protein>
<feature type="compositionally biased region" description="Low complexity" evidence="1">
    <location>
        <begin position="118"/>
        <end position="134"/>
    </location>
</feature>
<dbReference type="EMBL" id="MU853555">
    <property type="protein sequence ID" value="KAK4147814.1"/>
    <property type="molecule type" value="Genomic_DNA"/>
</dbReference>
<feature type="region of interest" description="Disordered" evidence="1">
    <location>
        <begin position="111"/>
        <end position="134"/>
    </location>
</feature>
<name>A0AAN6VB28_9PEZI</name>
<dbReference type="AlphaFoldDB" id="A0AAN6VB28"/>
<dbReference type="GeneID" id="87815731"/>
<reference evidence="3" key="2">
    <citation type="submission" date="2023-05" db="EMBL/GenBank/DDBJ databases">
        <authorList>
            <consortium name="Lawrence Berkeley National Laboratory"/>
            <person name="Steindorff A."/>
            <person name="Hensen N."/>
            <person name="Bonometti L."/>
            <person name="Westerberg I."/>
            <person name="Brannstrom I.O."/>
            <person name="Guillou S."/>
            <person name="Cros-Aarteil S."/>
            <person name="Calhoun S."/>
            <person name="Haridas S."/>
            <person name="Kuo A."/>
            <person name="Mondo S."/>
            <person name="Pangilinan J."/>
            <person name="Riley R."/>
            <person name="Labutti K."/>
            <person name="Andreopoulos B."/>
            <person name="Lipzen A."/>
            <person name="Chen C."/>
            <person name="Yanf M."/>
            <person name="Daum C."/>
            <person name="Ng V."/>
            <person name="Clum A."/>
            <person name="Ohm R."/>
            <person name="Martin F."/>
            <person name="Silar P."/>
            <person name="Natvig D."/>
            <person name="Lalanne C."/>
            <person name="Gautier V."/>
            <person name="Ament-Velasquez S.L."/>
            <person name="Kruys A."/>
            <person name="Hutchinson M.I."/>
            <person name="Powell A.J."/>
            <person name="Barry K."/>
            <person name="Miller A.N."/>
            <person name="Grigoriev I.V."/>
            <person name="Debuchy R."/>
            <person name="Gladieux P."/>
            <person name="Thoren M.H."/>
            <person name="Johannesson H."/>
        </authorList>
    </citation>
    <scope>NUCLEOTIDE SEQUENCE</scope>
    <source>
        <strain evidence="3">CBS 141.50</strain>
    </source>
</reference>
<keyword evidence="4" id="KW-1185">Reference proteome</keyword>
<organism evidence="3 4">
    <name type="scientific">Dichotomopilus funicola</name>
    <dbReference type="NCBI Taxonomy" id="1934379"/>
    <lineage>
        <taxon>Eukaryota</taxon>
        <taxon>Fungi</taxon>
        <taxon>Dikarya</taxon>
        <taxon>Ascomycota</taxon>
        <taxon>Pezizomycotina</taxon>
        <taxon>Sordariomycetes</taxon>
        <taxon>Sordariomycetidae</taxon>
        <taxon>Sordariales</taxon>
        <taxon>Chaetomiaceae</taxon>
        <taxon>Dichotomopilus</taxon>
    </lineage>
</organism>